<evidence type="ECO:0000256" key="3">
    <source>
        <dbReference type="RuleBase" id="RU362132"/>
    </source>
</evidence>
<dbReference type="PANTHER" id="PTHR18968:SF13">
    <property type="entry name" value="ACETOLACTATE SYNTHASE CATALYTIC SUBUNIT, MITOCHONDRIAL"/>
    <property type="match status" value="1"/>
</dbReference>
<reference evidence="8" key="1">
    <citation type="journal article" date="2019" name="Int. J. Syst. Evol. Microbiol.">
        <title>The Global Catalogue of Microorganisms (GCM) 10K type strain sequencing project: providing services to taxonomists for standard genome sequencing and annotation.</title>
        <authorList>
            <consortium name="The Broad Institute Genomics Platform"/>
            <consortium name="The Broad Institute Genome Sequencing Center for Infectious Disease"/>
            <person name="Wu L."/>
            <person name="Ma J."/>
        </authorList>
    </citation>
    <scope>NUCLEOTIDE SEQUENCE [LARGE SCALE GENOMIC DNA]</scope>
    <source>
        <strain evidence="8">JCM 1490</strain>
    </source>
</reference>
<evidence type="ECO:0000259" key="6">
    <source>
        <dbReference type="Pfam" id="PF02776"/>
    </source>
</evidence>
<dbReference type="InterPro" id="IPR011766">
    <property type="entry name" value="TPP_enzyme_TPP-bd"/>
</dbReference>
<dbReference type="CDD" id="cd07035">
    <property type="entry name" value="TPP_PYR_POX_like"/>
    <property type="match status" value="1"/>
</dbReference>
<feature type="domain" description="Thiamine pyrophosphate enzyme N-terminal TPP-binding" evidence="6">
    <location>
        <begin position="3"/>
        <end position="95"/>
    </location>
</feature>
<accession>A0ABW2Q9L8</accession>
<dbReference type="InterPro" id="IPR045229">
    <property type="entry name" value="TPP_enz"/>
</dbReference>
<dbReference type="Proteomes" id="UP001596455">
    <property type="component" value="Unassembled WGS sequence"/>
</dbReference>
<dbReference type="Pfam" id="PF00205">
    <property type="entry name" value="TPP_enzyme_M"/>
    <property type="match status" value="1"/>
</dbReference>
<dbReference type="InterPro" id="IPR029035">
    <property type="entry name" value="DHS-like_NAD/FAD-binding_dom"/>
</dbReference>
<evidence type="ECO:0000313" key="8">
    <source>
        <dbReference type="Proteomes" id="UP001596455"/>
    </source>
</evidence>
<evidence type="ECO:0000259" key="4">
    <source>
        <dbReference type="Pfam" id="PF00205"/>
    </source>
</evidence>
<dbReference type="Pfam" id="PF02775">
    <property type="entry name" value="TPP_enzyme_C"/>
    <property type="match status" value="1"/>
</dbReference>
<comment type="similarity">
    <text evidence="1 3">Belongs to the TPP enzyme family.</text>
</comment>
<dbReference type="Pfam" id="PF02776">
    <property type="entry name" value="TPP_enzyme_N"/>
    <property type="match status" value="1"/>
</dbReference>
<proteinExistence type="inferred from homology"/>
<sequence>MITAAVIAAAAVRLGAKHLFMLMGGTNMHVIHHFADAGAALHHLRHENAVVGAADGYARATGDVGWSSVIQGPGLTNAMTALRTAVKARSPQVLLLPDTSAVPPRQNPFEAGVQGLAADGILADIGVPVVRVSADTAAHDTVSAYLTAKRTRSPVALVIPHGVETAASADDVENATRLVDVTTAPVVPSDAAIDAAEHALRDAKQVVILAGRGAAHPEATALLARLAELTGAYLATSVKAIGIFNDSPANLGIFGGFTHAAGKQAIDEANCVLAFGASLNHLQTRSSTYLTGKVVVQVDADELALNKHDRVAVPVHGDTIVVARTLVSRLEACPLEPARSLPTAPAAEPWDDVSATDQLDPRAVASTLDRLLPAERTVVVDSGHFTSWPITHMRHRGPDTMLWTADFGAVGSGIGPSLGAAVGRPDRTTVLVVGDCGFYMAMGDLEVAVRERIPLVVACFNDGAAGSELLLAEYADLSPDEAIFGVADLAKAAIGLGASGVVVESLDDLGHALSAWDRTGPLFLDFHITRAVHAPRYKEYDHRTTDGAER</sequence>
<evidence type="ECO:0000313" key="7">
    <source>
        <dbReference type="EMBL" id="MFC7405749.1"/>
    </source>
</evidence>
<keyword evidence="2 3" id="KW-0786">Thiamine pyrophosphate</keyword>
<dbReference type="EMBL" id="JBHTCQ010000002">
    <property type="protein sequence ID" value="MFC7405749.1"/>
    <property type="molecule type" value="Genomic_DNA"/>
</dbReference>
<evidence type="ECO:0000259" key="5">
    <source>
        <dbReference type="Pfam" id="PF02775"/>
    </source>
</evidence>
<dbReference type="SUPFAM" id="SSF52518">
    <property type="entry name" value="Thiamin diphosphate-binding fold (THDP-binding)"/>
    <property type="match status" value="2"/>
</dbReference>
<evidence type="ECO:0000256" key="2">
    <source>
        <dbReference type="ARBA" id="ARBA00023052"/>
    </source>
</evidence>
<feature type="domain" description="Thiamine pyrophosphate enzyme central" evidence="4">
    <location>
        <begin position="193"/>
        <end position="323"/>
    </location>
</feature>
<dbReference type="CDD" id="cd00568">
    <property type="entry name" value="TPP_enzymes"/>
    <property type="match status" value="1"/>
</dbReference>
<dbReference type="InterPro" id="IPR012000">
    <property type="entry name" value="Thiamin_PyroP_enz_cen_dom"/>
</dbReference>
<gene>
    <name evidence="7" type="ORF">ACFQQL_11565</name>
</gene>
<organism evidence="7 8">
    <name type="scientific">Georgenia alba</name>
    <dbReference type="NCBI Taxonomy" id="2233858"/>
    <lineage>
        <taxon>Bacteria</taxon>
        <taxon>Bacillati</taxon>
        <taxon>Actinomycetota</taxon>
        <taxon>Actinomycetes</taxon>
        <taxon>Micrococcales</taxon>
        <taxon>Bogoriellaceae</taxon>
        <taxon>Georgenia</taxon>
    </lineage>
</organism>
<dbReference type="SUPFAM" id="SSF52467">
    <property type="entry name" value="DHS-like NAD/FAD-binding domain"/>
    <property type="match status" value="1"/>
</dbReference>
<comment type="caution">
    <text evidence="7">The sequence shown here is derived from an EMBL/GenBank/DDBJ whole genome shotgun (WGS) entry which is preliminary data.</text>
</comment>
<dbReference type="Gene3D" id="3.40.50.970">
    <property type="match status" value="2"/>
</dbReference>
<protein>
    <submittedName>
        <fullName evidence="7">Thiamine pyrophosphate-binding protein</fullName>
    </submittedName>
</protein>
<dbReference type="RefSeq" id="WP_382394468.1">
    <property type="nucleotide sequence ID" value="NZ_JBHTCQ010000002.1"/>
</dbReference>
<dbReference type="InterPro" id="IPR029061">
    <property type="entry name" value="THDP-binding"/>
</dbReference>
<dbReference type="PANTHER" id="PTHR18968">
    <property type="entry name" value="THIAMINE PYROPHOSPHATE ENZYMES"/>
    <property type="match status" value="1"/>
</dbReference>
<feature type="domain" description="Thiamine pyrophosphate enzyme TPP-binding" evidence="5">
    <location>
        <begin position="381"/>
        <end position="525"/>
    </location>
</feature>
<dbReference type="InterPro" id="IPR012001">
    <property type="entry name" value="Thiamin_PyroP_enz_TPP-bd_dom"/>
</dbReference>
<evidence type="ECO:0000256" key="1">
    <source>
        <dbReference type="ARBA" id="ARBA00007812"/>
    </source>
</evidence>
<dbReference type="Gene3D" id="3.40.50.1220">
    <property type="entry name" value="TPP-binding domain"/>
    <property type="match status" value="1"/>
</dbReference>
<keyword evidence="8" id="KW-1185">Reference proteome</keyword>
<name>A0ABW2Q9L8_9MICO</name>